<reference evidence="1 2" key="1">
    <citation type="submission" date="2015-01" db="EMBL/GenBank/DDBJ databases">
        <title>Evolution of Trichinella species and genotypes.</title>
        <authorList>
            <person name="Korhonen P.K."/>
            <person name="Edoardo P."/>
            <person name="Giuseppe L.R."/>
            <person name="Gasser R.B."/>
        </authorList>
    </citation>
    <scope>NUCLEOTIDE SEQUENCE [LARGE SCALE GENOMIC DNA]</scope>
    <source>
        <strain evidence="1">ISS2496</strain>
    </source>
</reference>
<evidence type="ECO:0000313" key="2">
    <source>
        <dbReference type="Proteomes" id="UP000054783"/>
    </source>
</evidence>
<accession>A0A0V1A279</accession>
<dbReference type="OrthoDB" id="5932091at2759"/>
<comment type="caution">
    <text evidence="1">The sequence shown here is derived from an EMBL/GenBank/DDBJ whole genome shotgun (WGS) entry which is preliminary data.</text>
</comment>
<dbReference type="EMBL" id="JYDQ01000041">
    <property type="protein sequence ID" value="KRY18955.1"/>
    <property type="molecule type" value="Genomic_DNA"/>
</dbReference>
<dbReference type="Proteomes" id="UP000054783">
    <property type="component" value="Unassembled WGS sequence"/>
</dbReference>
<gene>
    <name evidence="1" type="ORF">T12_775</name>
</gene>
<protein>
    <submittedName>
        <fullName evidence="1">Uncharacterized protein</fullName>
    </submittedName>
</protein>
<keyword evidence="2" id="KW-1185">Reference proteome</keyword>
<dbReference type="AlphaFoldDB" id="A0A0V1A279"/>
<evidence type="ECO:0000313" key="1">
    <source>
        <dbReference type="EMBL" id="KRY18955.1"/>
    </source>
</evidence>
<proteinExistence type="predicted"/>
<sequence length="49" mass="5248">MARIFPISTGSQGTVFSDEKATVCTTADISQRMLILIACEAAQWSGFPP</sequence>
<organism evidence="1 2">
    <name type="scientific">Trichinella patagoniensis</name>
    <dbReference type="NCBI Taxonomy" id="990121"/>
    <lineage>
        <taxon>Eukaryota</taxon>
        <taxon>Metazoa</taxon>
        <taxon>Ecdysozoa</taxon>
        <taxon>Nematoda</taxon>
        <taxon>Enoplea</taxon>
        <taxon>Dorylaimia</taxon>
        <taxon>Trichinellida</taxon>
        <taxon>Trichinellidae</taxon>
        <taxon>Trichinella</taxon>
    </lineage>
</organism>
<name>A0A0V1A279_9BILA</name>